<evidence type="ECO:0000259" key="16">
    <source>
        <dbReference type="PROSITE" id="PS51068"/>
    </source>
</evidence>
<dbReference type="RefSeq" id="WP_255914720.1">
    <property type="nucleotide sequence ID" value="NZ_JANFQO010000010.1"/>
</dbReference>
<dbReference type="SMART" id="SM00898">
    <property type="entry name" value="Fapy_DNA_glyco"/>
    <property type="match status" value="1"/>
</dbReference>
<evidence type="ECO:0000259" key="15">
    <source>
        <dbReference type="PROSITE" id="PS51066"/>
    </source>
</evidence>
<evidence type="ECO:0000256" key="6">
    <source>
        <dbReference type="ARBA" id="ARBA00022801"/>
    </source>
</evidence>
<keyword evidence="10" id="KW-0456">Lyase</keyword>
<protein>
    <submittedName>
        <fullName evidence="17">Endonuclease</fullName>
    </submittedName>
</protein>
<dbReference type="Proteomes" id="UP001165498">
    <property type="component" value="Unassembled WGS sequence"/>
</dbReference>
<dbReference type="EMBL" id="JANFQO010000010">
    <property type="protein sequence ID" value="MCQ4165530.1"/>
    <property type="molecule type" value="Genomic_DNA"/>
</dbReference>
<keyword evidence="4" id="KW-0227">DNA damage</keyword>
<dbReference type="PANTHER" id="PTHR22993:SF9">
    <property type="entry name" value="FORMAMIDOPYRIMIDINE-DNA GLYCOSYLASE"/>
    <property type="match status" value="1"/>
</dbReference>
<keyword evidence="17" id="KW-0540">Nuclease</keyword>
<comment type="caution">
    <text evidence="17">The sequence shown here is derived from an EMBL/GenBank/DDBJ whole genome shotgun (WGS) entry which is preliminary data.</text>
</comment>
<accession>A0ABT1QTB2</accession>
<dbReference type="SUPFAM" id="SSF81624">
    <property type="entry name" value="N-terminal domain of MutM-like DNA repair proteins"/>
    <property type="match status" value="1"/>
</dbReference>
<evidence type="ECO:0000256" key="11">
    <source>
        <dbReference type="ARBA" id="ARBA00023268"/>
    </source>
</evidence>
<keyword evidence="8" id="KW-0238">DNA-binding</keyword>
<evidence type="ECO:0000256" key="13">
    <source>
        <dbReference type="PROSITE-ProRule" id="PRU00391"/>
    </source>
</evidence>
<dbReference type="Gene3D" id="1.10.8.50">
    <property type="match status" value="1"/>
</dbReference>
<evidence type="ECO:0000256" key="7">
    <source>
        <dbReference type="ARBA" id="ARBA00022833"/>
    </source>
</evidence>
<dbReference type="InterPro" id="IPR012319">
    <property type="entry name" value="FPG_cat"/>
</dbReference>
<gene>
    <name evidence="17" type="ORF">NM961_12500</name>
</gene>
<evidence type="ECO:0000256" key="14">
    <source>
        <dbReference type="SAM" id="MobiDB-lite"/>
    </source>
</evidence>
<proteinExistence type="inferred from homology"/>
<dbReference type="SUPFAM" id="SSF46946">
    <property type="entry name" value="S13-like H2TH domain"/>
    <property type="match status" value="1"/>
</dbReference>
<dbReference type="CDD" id="cd08974">
    <property type="entry name" value="BaFpgNei_N_2"/>
    <property type="match status" value="1"/>
</dbReference>
<dbReference type="InterPro" id="IPR000214">
    <property type="entry name" value="Znf_DNA_glyclase/AP_lyase"/>
</dbReference>
<evidence type="ECO:0000256" key="4">
    <source>
        <dbReference type="ARBA" id="ARBA00022763"/>
    </source>
</evidence>
<reference evidence="17" key="1">
    <citation type="submission" date="2022-07" db="EMBL/GenBank/DDBJ databases">
        <title>Tahibacter sp., a new gammaproteobacterium isolated from the silt sample collected at pig farm.</title>
        <authorList>
            <person name="Chen H."/>
        </authorList>
    </citation>
    <scope>NUCLEOTIDE SEQUENCE</scope>
    <source>
        <strain evidence="17">P2K</strain>
    </source>
</reference>
<feature type="domain" description="Formamidopyrimidine-DNA glycosylase catalytic" evidence="16">
    <location>
        <begin position="2"/>
        <end position="90"/>
    </location>
</feature>
<keyword evidence="18" id="KW-1185">Reference proteome</keyword>
<dbReference type="PANTHER" id="PTHR22993">
    <property type="entry name" value="FORMAMIDOPYRIMIDINE-DNA GLYCOSYLASE"/>
    <property type="match status" value="1"/>
</dbReference>
<sequence length="273" mass="31024">MPEGPSIVILREEAAHLAGMRITHVSGNARIDLGRLQGRTIVALRSWGKHFLIELDGFSVRVHFLLFGSYRIDERRDNMKPRLSLRGAAGELNLYACSVRLIEEPLDQVYDWRVDILSERWDAALARRKLAAQPALLACDAVLDQDIFAGAGNIIKNEVLFRIRLHPLSQLGAMPARRRAELVRAVRDYAFDFLAWKKAYVLRKHWQVHAQRRCPRCQIPLSLAVLGRTRRRSFFCAQCQVLYADSSHDAPPDAAQPRSAAVRRNRSAPRQSS</sequence>
<dbReference type="InterPro" id="IPR010979">
    <property type="entry name" value="Ribosomal_uS13-like_H2TH"/>
</dbReference>
<keyword evidence="11" id="KW-0511">Multifunctional enzyme</keyword>
<evidence type="ECO:0000256" key="10">
    <source>
        <dbReference type="ARBA" id="ARBA00023239"/>
    </source>
</evidence>
<evidence type="ECO:0000313" key="18">
    <source>
        <dbReference type="Proteomes" id="UP001165498"/>
    </source>
</evidence>
<dbReference type="Pfam" id="PF01149">
    <property type="entry name" value="Fapy_DNA_glyco"/>
    <property type="match status" value="1"/>
</dbReference>
<evidence type="ECO:0000313" key="17">
    <source>
        <dbReference type="EMBL" id="MCQ4165530.1"/>
    </source>
</evidence>
<evidence type="ECO:0000256" key="8">
    <source>
        <dbReference type="ARBA" id="ARBA00023125"/>
    </source>
</evidence>
<dbReference type="SMART" id="SM01232">
    <property type="entry name" value="H2TH"/>
    <property type="match status" value="1"/>
</dbReference>
<evidence type="ECO:0000256" key="9">
    <source>
        <dbReference type="ARBA" id="ARBA00023204"/>
    </source>
</evidence>
<comment type="catalytic activity">
    <reaction evidence="1">
        <text>Hydrolysis of DNA containing ring-opened 7-methylguanine residues, releasing 2,6-diamino-4-hydroxy-5-(N-methyl)formamidopyrimidine.</text>
        <dbReference type="EC" id="3.2.2.23"/>
    </reaction>
</comment>
<feature type="domain" description="FPG-type" evidence="15">
    <location>
        <begin position="207"/>
        <end position="241"/>
    </location>
</feature>
<dbReference type="InterPro" id="IPR035937">
    <property type="entry name" value="FPG_N"/>
</dbReference>
<dbReference type="GO" id="GO:0004519">
    <property type="term" value="F:endonuclease activity"/>
    <property type="evidence" value="ECO:0007669"/>
    <property type="project" value="UniProtKB-KW"/>
</dbReference>
<keyword evidence="9" id="KW-0234">DNA repair</keyword>
<name>A0ABT1QTB2_9GAMM</name>
<dbReference type="InterPro" id="IPR015886">
    <property type="entry name" value="H2TH_FPG"/>
</dbReference>
<feature type="region of interest" description="Disordered" evidence="14">
    <location>
        <begin position="247"/>
        <end position="273"/>
    </location>
</feature>
<keyword evidence="12" id="KW-0326">Glycosidase</keyword>
<evidence type="ECO:0000256" key="1">
    <source>
        <dbReference type="ARBA" id="ARBA00001668"/>
    </source>
</evidence>
<keyword evidence="6" id="KW-0378">Hydrolase</keyword>
<evidence type="ECO:0000256" key="3">
    <source>
        <dbReference type="ARBA" id="ARBA00022723"/>
    </source>
</evidence>
<keyword evidence="3" id="KW-0479">Metal-binding</keyword>
<evidence type="ECO:0000256" key="12">
    <source>
        <dbReference type="ARBA" id="ARBA00023295"/>
    </source>
</evidence>
<keyword evidence="17" id="KW-0255">Endonuclease</keyword>
<keyword evidence="7" id="KW-0862">Zinc</keyword>
<evidence type="ECO:0000256" key="5">
    <source>
        <dbReference type="ARBA" id="ARBA00022771"/>
    </source>
</evidence>
<dbReference type="PROSITE" id="PS51068">
    <property type="entry name" value="FPG_CAT"/>
    <property type="match status" value="1"/>
</dbReference>
<dbReference type="PROSITE" id="PS51066">
    <property type="entry name" value="ZF_FPG_2"/>
    <property type="match status" value="1"/>
</dbReference>
<dbReference type="Gene3D" id="3.20.190.10">
    <property type="entry name" value="MutM-like, N-terminal"/>
    <property type="match status" value="1"/>
</dbReference>
<comment type="similarity">
    <text evidence="2">Belongs to the FPG family.</text>
</comment>
<keyword evidence="5 13" id="KW-0863">Zinc-finger</keyword>
<evidence type="ECO:0000256" key="2">
    <source>
        <dbReference type="ARBA" id="ARBA00009409"/>
    </source>
</evidence>
<organism evidence="17 18">
    <name type="scientific">Tahibacter harae</name>
    <dbReference type="NCBI Taxonomy" id="2963937"/>
    <lineage>
        <taxon>Bacteria</taxon>
        <taxon>Pseudomonadati</taxon>
        <taxon>Pseudomonadota</taxon>
        <taxon>Gammaproteobacteria</taxon>
        <taxon>Lysobacterales</taxon>
        <taxon>Rhodanobacteraceae</taxon>
        <taxon>Tahibacter</taxon>
    </lineage>
</organism>